<evidence type="ECO:0000313" key="2">
    <source>
        <dbReference type="EMBL" id="KAK9738742.1"/>
    </source>
</evidence>
<proteinExistence type="predicted"/>
<gene>
    <name evidence="2" type="ORF">QE152_g9619</name>
</gene>
<name>A0AAW1LY69_POPJA</name>
<evidence type="ECO:0000313" key="3">
    <source>
        <dbReference type="Proteomes" id="UP001458880"/>
    </source>
</evidence>
<dbReference type="EMBL" id="JASPKY010000083">
    <property type="protein sequence ID" value="KAK9738742.1"/>
    <property type="molecule type" value="Genomic_DNA"/>
</dbReference>
<evidence type="ECO:0000256" key="1">
    <source>
        <dbReference type="SAM" id="MobiDB-lite"/>
    </source>
</evidence>
<keyword evidence="3" id="KW-1185">Reference proteome</keyword>
<protein>
    <submittedName>
        <fullName evidence="2">Uncharacterized protein</fullName>
    </submittedName>
</protein>
<dbReference type="AlphaFoldDB" id="A0AAW1LY69"/>
<comment type="caution">
    <text evidence="2">The sequence shown here is derived from an EMBL/GenBank/DDBJ whole genome shotgun (WGS) entry which is preliminary data.</text>
</comment>
<accession>A0AAW1LY69</accession>
<feature type="region of interest" description="Disordered" evidence="1">
    <location>
        <begin position="1"/>
        <end position="55"/>
    </location>
</feature>
<sequence length="160" mass="18116">MAIATNAMTKPIVKWKRDKNREDDGANQNHGGLASLQKKDQCSDAARAQKKTAKRDLVRTIRGTKRNYCRDLCQELDNNIWGKAYKIVAKQFNTLTPYNLSVDRKRQILKARNNNIAVSQVSVPGPPLWKILHDDVLPLGTDNDETLIENTNTCRAQTNK</sequence>
<organism evidence="2 3">
    <name type="scientific">Popillia japonica</name>
    <name type="common">Japanese beetle</name>
    <dbReference type="NCBI Taxonomy" id="7064"/>
    <lineage>
        <taxon>Eukaryota</taxon>
        <taxon>Metazoa</taxon>
        <taxon>Ecdysozoa</taxon>
        <taxon>Arthropoda</taxon>
        <taxon>Hexapoda</taxon>
        <taxon>Insecta</taxon>
        <taxon>Pterygota</taxon>
        <taxon>Neoptera</taxon>
        <taxon>Endopterygota</taxon>
        <taxon>Coleoptera</taxon>
        <taxon>Polyphaga</taxon>
        <taxon>Scarabaeiformia</taxon>
        <taxon>Scarabaeidae</taxon>
        <taxon>Rutelinae</taxon>
        <taxon>Popillia</taxon>
    </lineage>
</organism>
<reference evidence="2 3" key="1">
    <citation type="journal article" date="2024" name="BMC Genomics">
        <title>De novo assembly and annotation of Popillia japonica's genome with initial clues to its potential as an invasive pest.</title>
        <authorList>
            <person name="Cucini C."/>
            <person name="Boschi S."/>
            <person name="Funari R."/>
            <person name="Cardaioli E."/>
            <person name="Iannotti N."/>
            <person name="Marturano G."/>
            <person name="Paoli F."/>
            <person name="Bruttini M."/>
            <person name="Carapelli A."/>
            <person name="Frati F."/>
            <person name="Nardi F."/>
        </authorList>
    </citation>
    <scope>NUCLEOTIDE SEQUENCE [LARGE SCALE GENOMIC DNA]</scope>
    <source>
        <strain evidence="2">DMR45628</strain>
    </source>
</reference>
<dbReference type="Proteomes" id="UP001458880">
    <property type="component" value="Unassembled WGS sequence"/>
</dbReference>